<comment type="caution">
    <text evidence="2">The sequence shown here is derived from an EMBL/GenBank/DDBJ whole genome shotgun (WGS) entry which is preliminary data.</text>
</comment>
<dbReference type="Proteomes" id="UP000583127">
    <property type="component" value="Unassembled WGS sequence"/>
</dbReference>
<keyword evidence="3" id="KW-1185">Reference proteome</keyword>
<sequence length="232" mass="24509">MIIATWNMRGAVNVPSINQVAQSTGANIICLQECGSLAEHLQGRAPIMGGDGSIIGYTGNLVLGYGFMECVYWENVWGQGSLAVLSNIGISASGIMAPAVANGFAPNNPRSLPWLTVANPDSGTPITIYSIHSPPVFGTVTLTDTCAWNNAQIAQISALGGTWACVGDFNADPTAIDFDGPPAGRIKRGTRATQESGGILDYAITNADNFVYRQETRAPSGSDHYPQVFVWQ</sequence>
<accession>A0A7X9X7C8</accession>
<dbReference type="Gene3D" id="3.60.10.10">
    <property type="entry name" value="Endonuclease/exonuclease/phosphatase"/>
    <property type="match status" value="1"/>
</dbReference>
<dbReference type="Pfam" id="PF03372">
    <property type="entry name" value="Exo_endo_phos"/>
    <property type="match status" value="1"/>
</dbReference>
<evidence type="ECO:0000313" key="3">
    <source>
        <dbReference type="Proteomes" id="UP000583127"/>
    </source>
</evidence>
<evidence type="ECO:0000313" key="2">
    <source>
        <dbReference type="EMBL" id="NML32801.1"/>
    </source>
</evidence>
<dbReference type="GO" id="GO:0004527">
    <property type="term" value="F:exonuclease activity"/>
    <property type="evidence" value="ECO:0007669"/>
    <property type="project" value="UniProtKB-KW"/>
</dbReference>
<keyword evidence="2" id="KW-0269">Exonuclease</keyword>
<feature type="domain" description="Endonuclease/exonuclease/phosphatase" evidence="1">
    <location>
        <begin position="4"/>
        <end position="224"/>
    </location>
</feature>
<dbReference type="RefSeq" id="WP_169499054.1">
    <property type="nucleotide sequence ID" value="NZ_JABBFZ010000011.1"/>
</dbReference>
<proteinExistence type="predicted"/>
<dbReference type="GO" id="GO:0004519">
    <property type="term" value="F:endonuclease activity"/>
    <property type="evidence" value="ECO:0007669"/>
    <property type="project" value="UniProtKB-KW"/>
</dbReference>
<keyword evidence="2" id="KW-0540">Nuclease</keyword>
<dbReference type="InterPro" id="IPR005135">
    <property type="entry name" value="Endo/exonuclease/phosphatase"/>
</dbReference>
<dbReference type="EMBL" id="JABBFZ010000011">
    <property type="protein sequence ID" value="NML32801.1"/>
    <property type="molecule type" value="Genomic_DNA"/>
</dbReference>
<keyword evidence="2" id="KW-0255">Endonuclease</keyword>
<gene>
    <name evidence="2" type="ORF">HHL14_18415</name>
</gene>
<evidence type="ECO:0000259" key="1">
    <source>
        <dbReference type="Pfam" id="PF03372"/>
    </source>
</evidence>
<protein>
    <submittedName>
        <fullName evidence="2">Endonuclease/exonuclease/phosphatase family protein</fullName>
    </submittedName>
</protein>
<dbReference type="SUPFAM" id="SSF56219">
    <property type="entry name" value="DNase I-like"/>
    <property type="match status" value="1"/>
</dbReference>
<reference evidence="2 3" key="1">
    <citation type="submission" date="2020-04" db="EMBL/GenBank/DDBJ databases">
        <title>Paraburkholderia sp. G-4-1-8 isolated from soil.</title>
        <authorList>
            <person name="Dahal R.H."/>
        </authorList>
    </citation>
    <scope>NUCLEOTIDE SEQUENCE [LARGE SCALE GENOMIC DNA]</scope>
    <source>
        <strain evidence="2 3">G-4-1-8</strain>
    </source>
</reference>
<dbReference type="AlphaFoldDB" id="A0A7X9X7C8"/>
<keyword evidence="2" id="KW-0378">Hydrolase</keyword>
<organism evidence="2 3">
    <name type="scientific">Paraburkholderia antibiotica</name>
    <dbReference type="NCBI Taxonomy" id="2728839"/>
    <lineage>
        <taxon>Bacteria</taxon>
        <taxon>Pseudomonadati</taxon>
        <taxon>Pseudomonadota</taxon>
        <taxon>Betaproteobacteria</taxon>
        <taxon>Burkholderiales</taxon>
        <taxon>Burkholderiaceae</taxon>
        <taxon>Paraburkholderia</taxon>
    </lineage>
</organism>
<dbReference type="InterPro" id="IPR036691">
    <property type="entry name" value="Endo/exonu/phosph_ase_sf"/>
</dbReference>
<name>A0A7X9X7C8_9BURK</name>